<reference evidence="2 3" key="1">
    <citation type="submission" date="2019-10" db="EMBL/GenBank/DDBJ databases">
        <title>Whole-genome sequence of the purple nonsulfur photosynthetic bacterium Rhodocyclus tenuis.</title>
        <authorList>
            <person name="Kyndt J.A."/>
            <person name="Meyer T.E."/>
        </authorList>
    </citation>
    <scope>NUCLEOTIDE SEQUENCE [LARGE SCALE GENOMIC DNA]</scope>
    <source>
        <strain evidence="2 3">DSM 110</strain>
    </source>
</reference>
<name>A0A6L5JW31_RHOTE</name>
<comment type="caution">
    <text evidence="2">The sequence shown here is derived from an EMBL/GenBank/DDBJ whole genome shotgun (WGS) entry which is preliminary data.</text>
</comment>
<dbReference type="AlphaFoldDB" id="A0A6L5JW31"/>
<organism evidence="2 3">
    <name type="scientific">Rhodocyclus tenuis</name>
    <name type="common">Rhodospirillum tenue</name>
    <dbReference type="NCBI Taxonomy" id="1066"/>
    <lineage>
        <taxon>Bacteria</taxon>
        <taxon>Pseudomonadati</taxon>
        <taxon>Pseudomonadota</taxon>
        <taxon>Betaproteobacteria</taxon>
        <taxon>Rhodocyclales</taxon>
        <taxon>Rhodocyclaceae</taxon>
        <taxon>Rhodocyclus</taxon>
    </lineage>
</organism>
<accession>A0A6L5JW31</accession>
<evidence type="ECO:0000313" key="2">
    <source>
        <dbReference type="EMBL" id="MQY50824.1"/>
    </source>
</evidence>
<dbReference type="Proteomes" id="UP000480275">
    <property type="component" value="Unassembled WGS sequence"/>
</dbReference>
<feature type="coiled-coil region" evidence="1">
    <location>
        <begin position="116"/>
        <end position="143"/>
    </location>
</feature>
<sequence>MEKKEPQTAIRADRDEWAELLGVSPTPATLAKVGINETTWTAIRRGRAPLVPVSAYRAARFHRYGDLSELAGGEWRGFAVCDGALTVPGVKRPIPAGELRAWWATLAELHALRFQVVQLQRDVERADAALEAAEQRAAYYRRQLVTESRLALMLAGA</sequence>
<evidence type="ECO:0000256" key="1">
    <source>
        <dbReference type="SAM" id="Coils"/>
    </source>
</evidence>
<protein>
    <submittedName>
        <fullName evidence="2">Uncharacterized protein</fullName>
    </submittedName>
</protein>
<keyword evidence="1" id="KW-0175">Coiled coil</keyword>
<dbReference type="EMBL" id="WIXJ01000002">
    <property type="protein sequence ID" value="MQY50824.1"/>
    <property type="molecule type" value="Genomic_DNA"/>
</dbReference>
<gene>
    <name evidence="2" type="ORF">GHK24_03390</name>
</gene>
<proteinExistence type="predicted"/>
<evidence type="ECO:0000313" key="3">
    <source>
        <dbReference type="Proteomes" id="UP000480275"/>
    </source>
</evidence>